<keyword evidence="4" id="KW-0489">Methyltransferase</keyword>
<feature type="domain" description="TsaA-like" evidence="3">
    <location>
        <begin position="3"/>
        <end position="144"/>
    </location>
</feature>
<dbReference type="Gene3D" id="2.40.30.70">
    <property type="entry name" value="YaeB-like"/>
    <property type="match status" value="1"/>
</dbReference>
<dbReference type="SUPFAM" id="SSF118196">
    <property type="entry name" value="YaeB-like"/>
    <property type="match status" value="1"/>
</dbReference>
<keyword evidence="1" id="KW-0949">S-adenosyl-L-methionine</keyword>
<dbReference type="InterPro" id="IPR041369">
    <property type="entry name" value="TrmO_C"/>
</dbReference>
<dbReference type="Proteomes" id="UP000185999">
    <property type="component" value="Unassembled WGS sequence"/>
</dbReference>
<dbReference type="OrthoDB" id="9804309at2"/>
<evidence type="ECO:0000256" key="2">
    <source>
        <dbReference type="ARBA" id="ARBA00033753"/>
    </source>
</evidence>
<reference evidence="5" key="1">
    <citation type="submission" date="2017-01" db="EMBL/GenBank/DDBJ databases">
        <authorList>
            <person name="Varghese N."/>
            <person name="Submissions S."/>
        </authorList>
    </citation>
    <scope>NUCLEOTIDE SEQUENCE [LARGE SCALE GENOMIC DNA]</scope>
    <source>
        <strain evidence="5">DSM 22306</strain>
    </source>
</reference>
<protein>
    <submittedName>
        <fullName evidence="4">tRNA-Thr(GGU) m(6)t(6)A37 methyltransferase TsaA</fullName>
    </submittedName>
</protein>
<dbReference type="GO" id="GO:0008168">
    <property type="term" value="F:methyltransferase activity"/>
    <property type="evidence" value="ECO:0007669"/>
    <property type="project" value="UniProtKB-KW"/>
</dbReference>
<dbReference type="AlphaFoldDB" id="A0A1N7JFU4"/>
<dbReference type="CDD" id="cd09281">
    <property type="entry name" value="UPF0066"/>
    <property type="match status" value="1"/>
</dbReference>
<comment type="similarity">
    <text evidence="2">Belongs to the tRNA methyltransferase O family.</text>
</comment>
<evidence type="ECO:0000256" key="1">
    <source>
        <dbReference type="ARBA" id="ARBA00022691"/>
    </source>
</evidence>
<dbReference type="InterPro" id="IPR023370">
    <property type="entry name" value="TrmO-like_N"/>
</dbReference>
<dbReference type="NCBIfam" id="TIGR00104">
    <property type="entry name" value="tRNA_TsaA"/>
    <property type="match status" value="1"/>
</dbReference>
<proteinExistence type="inferred from homology"/>
<dbReference type="InterPro" id="IPR036413">
    <property type="entry name" value="YaeB-like_sf"/>
</dbReference>
<accession>A0A1N7JFU4</accession>
<dbReference type="Pfam" id="PF18389">
    <property type="entry name" value="TrmO_C"/>
    <property type="match status" value="1"/>
</dbReference>
<evidence type="ECO:0000313" key="5">
    <source>
        <dbReference type="Proteomes" id="UP000185999"/>
    </source>
</evidence>
<dbReference type="PROSITE" id="PS51668">
    <property type="entry name" value="TSAA_2"/>
    <property type="match status" value="1"/>
</dbReference>
<evidence type="ECO:0000259" key="3">
    <source>
        <dbReference type="PROSITE" id="PS51668"/>
    </source>
</evidence>
<dbReference type="InterPro" id="IPR040372">
    <property type="entry name" value="YaeB-like"/>
</dbReference>
<dbReference type="Pfam" id="PF01980">
    <property type="entry name" value="TrmO_N"/>
    <property type="match status" value="1"/>
</dbReference>
<dbReference type="GO" id="GO:0032259">
    <property type="term" value="P:methylation"/>
    <property type="evidence" value="ECO:0007669"/>
    <property type="project" value="UniProtKB-KW"/>
</dbReference>
<organism evidence="4 5">
    <name type="scientific">Neptunomonas antarctica</name>
    <dbReference type="NCBI Taxonomy" id="619304"/>
    <lineage>
        <taxon>Bacteria</taxon>
        <taxon>Pseudomonadati</taxon>
        <taxon>Pseudomonadota</taxon>
        <taxon>Gammaproteobacteria</taxon>
        <taxon>Oceanospirillales</taxon>
        <taxon>Oceanospirillaceae</taxon>
        <taxon>Neptunomonas</taxon>
    </lineage>
</organism>
<dbReference type="Gene3D" id="3.30.2310.10">
    <property type="entry name" value="YaeB-like"/>
    <property type="match status" value="1"/>
</dbReference>
<keyword evidence="4" id="KW-0808">Transferase</keyword>
<sequence>MNLEPIGVIHSGFKEKFGIPRQPGLAGSMQATIELLPEYASEEIVRGLEGCSHIWLIFIFSACVGKGWHPTVRPPRLGGNRRVGVLATRSPFRPNPIGLSAVKLDDIRCIKGKVQLMVSGADLLDQTPILDIKPYLPYSDALPDAHFTLADSYRGLEIPVVFSEQATAQCAQITQATSLPIAEQITEVLRCDPRPAYQRSAEREYGIRLHDYNIRWSIAEDEAIYVHAVDSVDASLL</sequence>
<dbReference type="EMBL" id="FTOE01000001">
    <property type="protein sequence ID" value="SIS48116.1"/>
    <property type="molecule type" value="Genomic_DNA"/>
</dbReference>
<evidence type="ECO:0000313" key="4">
    <source>
        <dbReference type="EMBL" id="SIS48116.1"/>
    </source>
</evidence>
<dbReference type="STRING" id="619304.SAMN05421760_1011082"/>
<dbReference type="InterPro" id="IPR036414">
    <property type="entry name" value="YaeB_N_sf"/>
</dbReference>
<dbReference type="RefSeq" id="WP_054343202.1">
    <property type="nucleotide sequence ID" value="NZ_FTOE01000001.1"/>
</dbReference>
<name>A0A1N7JFU4_9GAMM</name>
<keyword evidence="5" id="KW-1185">Reference proteome</keyword>
<dbReference type="PANTHER" id="PTHR12818">
    <property type="entry name" value="TRNA (ADENINE(37)-N6)-METHYLTRANSFERASE"/>
    <property type="match status" value="1"/>
</dbReference>
<dbReference type="PANTHER" id="PTHR12818:SF0">
    <property type="entry name" value="TRNA (ADENINE(37)-N6)-METHYLTRANSFERASE"/>
    <property type="match status" value="1"/>
</dbReference>
<gene>
    <name evidence="4" type="ORF">SAMN05421760_1011082</name>
</gene>